<dbReference type="GO" id="GO:0016020">
    <property type="term" value="C:membrane"/>
    <property type="evidence" value="ECO:0007669"/>
    <property type="project" value="UniProtKB-SubCell"/>
</dbReference>
<evidence type="ECO:0000256" key="14">
    <source>
        <dbReference type="ARBA" id="ARBA00023136"/>
    </source>
</evidence>
<keyword evidence="13" id="KW-0862">Zinc</keyword>
<comment type="subcellular location">
    <subcellularLocation>
        <location evidence="3">Endosome</location>
    </subcellularLocation>
    <subcellularLocation>
        <location evidence="4">Lysosome</location>
    </subcellularLocation>
    <subcellularLocation>
        <location evidence="2">Membrane</location>
        <topology evidence="2">Peripheral membrane protein</topology>
    </subcellularLocation>
</comment>
<feature type="region of interest" description="Disordered" evidence="18">
    <location>
        <begin position="1"/>
        <end position="24"/>
    </location>
</feature>
<feature type="region of interest" description="Disordered" evidence="18">
    <location>
        <begin position="190"/>
        <end position="250"/>
    </location>
</feature>
<protein>
    <recommendedName>
        <fullName evidence="6">RING-type E3 ubiquitin transferase</fullName>
        <ecNumber evidence="6">2.3.2.27</ecNumber>
    </recommendedName>
</protein>
<dbReference type="InterPro" id="IPR051878">
    <property type="entry name" value="ZNRF_ubiq-protein_ligase"/>
</dbReference>
<dbReference type="InterPro" id="IPR013083">
    <property type="entry name" value="Znf_RING/FYVE/PHD"/>
</dbReference>
<dbReference type="SUPFAM" id="SSF57903">
    <property type="entry name" value="FYVE/PHD zinc finger"/>
    <property type="match status" value="1"/>
</dbReference>
<gene>
    <name evidence="21" type="ORF">N7539_007010</name>
</gene>
<evidence type="ECO:0000256" key="5">
    <source>
        <dbReference type="ARBA" id="ARBA00004906"/>
    </source>
</evidence>
<evidence type="ECO:0000259" key="19">
    <source>
        <dbReference type="PROSITE" id="PS50089"/>
    </source>
</evidence>
<evidence type="ECO:0000256" key="16">
    <source>
        <dbReference type="ARBA" id="ARBA00023288"/>
    </source>
</evidence>
<feature type="domain" description="RING-type" evidence="19">
    <location>
        <begin position="633"/>
        <end position="674"/>
    </location>
</feature>
<evidence type="ECO:0000256" key="7">
    <source>
        <dbReference type="ARBA" id="ARBA00022679"/>
    </source>
</evidence>
<feature type="compositionally biased region" description="Basic and acidic residues" evidence="18">
    <location>
        <begin position="419"/>
        <end position="428"/>
    </location>
</feature>
<dbReference type="SMART" id="SM00064">
    <property type="entry name" value="FYVE"/>
    <property type="match status" value="1"/>
</dbReference>
<dbReference type="Proteomes" id="UP001148312">
    <property type="component" value="Unassembled WGS sequence"/>
</dbReference>
<keyword evidence="11 17" id="KW-0863">Zinc-finger</keyword>
<dbReference type="GO" id="GO:0070936">
    <property type="term" value="P:protein K48-linked ubiquitination"/>
    <property type="evidence" value="ECO:0007669"/>
    <property type="project" value="TreeGrafter"/>
</dbReference>
<keyword evidence="7" id="KW-0808">Transferase</keyword>
<dbReference type="GO" id="GO:0005768">
    <property type="term" value="C:endosome"/>
    <property type="evidence" value="ECO:0007669"/>
    <property type="project" value="UniProtKB-SubCell"/>
</dbReference>
<keyword evidence="9" id="KW-0479">Metal-binding</keyword>
<evidence type="ECO:0000256" key="11">
    <source>
        <dbReference type="ARBA" id="ARBA00022771"/>
    </source>
</evidence>
<keyword evidence="16" id="KW-0449">Lipoprotein</keyword>
<keyword evidence="22" id="KW-1185">Reference proteome</keyword>
<comment type="pathway">
    <text evidence="5">Protein modification; protein ubiquitination.</text>
</comment>
<dbReference type="EMBL" id="JAPWDQ010000009">
    <property type="protein sequence ID" value="KAJ5481116.1"/>
    <property type="molecule type" value="Genomic_DNA"/>
</dbReference>
<dbReference type="Pfam" id="PF13639">
    <property type="entry name" value="zf-RING_2"/>
    <property type="match status" value="1"/>
</dbReference>
<organism evidence="21 22">
    <name type="scientific">Penicillium diatomitis</name>
    <dbReference type="NCBI Taxonomy" id="2819901"/>
    <lineage>
        <taxon>Eukaryota</taxon>
        <taxon>Fungi</taxon>
        <taxon>Dikarya</taxon>
        <taxon>Ascomycota</taxon>
        <taxon>Pezizomycotina</taxon>
        <taxon>Eurotiomycetes</taxon>
        <taxon>Eurotiomycetidae</taxon>
        <taxon>Eurotiales</taxon>
        <taxon>Aspergillaceae</taxon>
        <taxon>Penicillium</taxon>
    </lineage>
</organism>
<dbReference type="Gene3D" id="3.30.40.10">
    <property type="entry name" value="Zinc/RING finger domain, C3HC4 (zinc finger)"/>
    <property type="match status" value="2"/>
</dbReference>
<sequence length="675" mass="72835">MSGTSTPFPLQNTPAASGAGGEISRTVSQVMTAASADDQWGMPPQATVLARRVSQASVSSESAYGGDTQNTLAEPEVQFQIRDRKRRLTSTSDAAKLPRTYSSGMMESEPEATPVSLHRSMSEVQSGSSQIPGTSYGTAIDITSSPPEGGAVSSMSRMIPGYGHFAPPGNHPDPHPARRYQTWHTSIPAVQAASSQPAINSSRKPLPWAPPPRRSSQSSSGEIWSRGLHACGADRSSDDTSPDNATSEDLLRLGGSMGLSMYRVDQSRYPPLHHNGQRTLDSFGWGAARSGRSSEAAMETSLSSPSIGTYSGPDIEESSEGLPEFSEAGPPRWQPDEEVTSCPICGTVFNFWHRKHHCRKCGRVVCASCSPHLIVIPRQYIVRPPDTLNSLLHSSPADLPSSSSHLHSSPAHQPPVVDSTREGPHHLFDPSTNPALGGGEKVRLCNPCVPDPNPNPLGYGFPRVSTHRSTHSVDSMGHRHSRVAREGASHRQERRTLGSTDRPSDLPGLDHHVRRSMTATTVRPSPTVPGASVSVAPRRPEVSEDDMCPVCGLIFPPLDNEHTQEAREEHVRECIENYGASPTAQAEPAHVDLRQAPPPPSQPSTSLPAAPQMLSFTASEKDCVGENGEVGECSICFEDYEAGQILARLKCLCKFHKACIDDWFERKMECPVHKV</sequence>
<dbReference type="PROSITE" id="PS50178">
    <property type="entry name" value="ZF_FYVE"/>
    <property type="match status" value="1"/>
</dbReference>
<evidence type="ECO:0000256" key="1">
    <source>
        <dbReference type="ARBA" id="ARBA00000900"/>
    </source>
</evidence>
<name>A0A9X0BSY1_9EURO</name>
<feature type="compositionally biased region" description="Polar residues" evidence="18">
    <location>
        <begin position="54"/>
        <end position="72"/>
    </location>
</feature>
<feature type="region of interest" description="Disordered" evidence="18">
    <location>
        <begin position="392"/>
        <end position="436"/>
    </location>
</feature>
<dbReference type="RefSeq" id="XP_056788546.1">
    <property type="nucleotide sequence ID" value="XM_056936611.1"/>
</dbReference>
<dbReference type="InterPro" id="IPR017455">
    <property type="entry name" value="Znf_FYVE-rel"/>
</dbReference>
<dbReference type="AlphaFoldDB" id="A0A9X0BSY1"/>
<evidence type="ECO:0000256" key="3">
    <source>
        <dbReference type="ARBA" id="ARBA00004177"/>
    </source>
</evidence>
<keyword evidence="10" id="KW-0967">Endosome</keyword>
<keyword evidence="15" id="KW-0458">Lysosome</keyword>
<dbReference type="GO" id="GO:0008270">
    <property type="term" value="F:zinc ion binding"/>
    <property type="evidence" value="ECO:0007669"/>
    <property type="project" value="UniProtKB-KW"/>
</dbReference>
<evidence type="ECO:0000256" key="4">
    <source>
        <dbReference type="ARBA" id="ARBA00004371"/>
    </source>
</evidence>
<feature type="compositionally biased region" description="Polar residues" evidence="18">
    <location>
        <begin position="192"/>
        <end position="203"/>
    </location>
</feature>
<dbReference type="EC" id="2.3.2.27" evidence="6"/>
<evidence type="ECO:0000256" key="10">
    <source>
        <dbReference type="ARBA" id="ARBA00022753"/>
    </source>
</evidence>
<dbReference type="PROSITE" id="PS50089">
    <property type="entry name" value="ZF_RING_2"/>
    <property type="match status" value="1"/>
</dbReference>
<dbReference type="Pfam" id="PF01363">
    <property type="entry name" value="FYVE"/>
    <property type="match status" value="1"/>
</dbReference>
<dbReference type="InterPro" id="IPR011011">
    <property type="entry name" value="Znf_FYVE_PHD"/>
</dbReference>
<evidence type="ECO:0000256" key="17">
    <source>
        <dbReference type="PROSITE-ProRule" id="PRU00175"/>
    </source>
</evidence>
<evidence type="ECO:0000256" key="8">
    <source>
        <dbReference type="ARBA" id="ARBA00022707"/>
    </source>
</evidence>
<evidence type="ECO:0000256" key="12">
    <source>
        <dbReference type="ARBA" id="ARBA00022786"/>
    </source>
</evidence>
<feature type="compositionally biased region" description="Low complexity" evidence="18">
    <location>
        <begin position="392"/>
        <end position="415"/>
    </location>
</feature>
<evidence type="ECO:0000313" key="21">
    <source>
        <dbReference type="EMBL" id="KAJ5481116.1"/>
    </source>
</evidence>
<dbReference type="GO" id="GO:0043161">
    <property type="term" value="P:proteasome-mediated ubiquitin-dependent protein catabolic process"/>
    <property type="evidence" value="ECO:0007669"/>
    <property type="project" value="TreeGrafter"/>
</dbReference>
<comment type="catalytic activity">
    <reaction evidence="1">
        <text>S-ubiquitinyl-[E2 ubiquitin-conjugating enzyme]-L-cysteine + [acceptor protein]-L-lysine = [E2 ubiquitin-conjugating enzyme]-L-cysteine + N(6)-ubiquitinyl-[acceptor protein]-L-lysine.</text>
        <dbReference type="EC" id="2.3.2.27"/>
    </reaction>
</comment>
<comment type="caution">
    <text evidence="21">The sequence shown here is derived from an EMBL/GenBank/DDBJ whole genome shotgun (WGS) entry which is preliminary data.</text>
</comment>
<dbReference type="GeneID" id="81626860"/>
<evidence type="ECO:0000259" key="20">
    <source>
        <dbReference type="PROSITE" id="PS50178"/>
    </source>
</evidence>
<evidence type="ECO:0000256" key="18">
    <source>
        <dbReference type="SAM" id="MobiDB-lite"/>
    </source>
</evidence>
<evidence type="ECO:0000256" key="13">
    <source>
        <dbReference type="ARBA" id="ARBA00022833"/>
    </source>
</evidence>
<evidence type="ECO:0000256" key="9">
    <source>
        <dbReference type="ARBA" id="ARBA00022723"/>
    </source>
</evidence>
<keyword evidence="14" id="KW-0472">Membrane</keyword>
<evidence type="ECO:0000256" key="15">
    <source>
        <dbReference type="ARBA" id="ARBA00023228"/>
    </source>
</evidence>
<dbReference type="InterPro" id="IPR001841">
    <property type="entry name" value="Znf_RING"/>
</dbReference>
<feature type="region of interest" description="Disordered" evidence="18">
    <location>
        <begin position="459"/>
        <end position="542"/>
    </location>
</feature>
<evidence type="ECO:0000256" key="6">
    <source>
        <dbReference type="ARBA" id="ARBA00012483"/>
    </source>
</evidence>
<dbReference type="CDD" id="cd16489">
    <property type="entry name" value="mRING-CH-C4HC2H_ZNRF"/>
    <property type="match status" value="1"/>
</dbReference>
<feature type="region of interest" description="Disordered" evidence="18">
    <location>
        <begin position="294"/>
        <end position="337"/>
    </location>
</feature>
<dbReference type="SMART" id="SM00184">
    <property type="entry name" value="RING"/>
    <property type="match status" value="1"/>
</dbReference>
<keyword evidence="8" id="KW-0519">Myristate</keyword>
<dbReference type="GO" id="GO:0061630">
    <property type="term" value="F:ubiquitin protein ligase activity"/>
    <property type="evidence" value="ECO:0007669"/>
    <property type="project" value="UniProtKB-EC"/>
</dbReference>
<proteinExistence type="predicted"/>
<accession>A0A9X0BSY1</accession>
<feature type="compositionally biased region" description="Polar residues" evidence="18">
    <location>
        <begin position="1"/>
        <end position="15"/>
    </location>
</feature>
<reference evidence="21" key="2">
    <citation type="journal article" date="2023" name="IMA Fungus">
        <title>Comparative genomic study of the Penicillium genus elucidates a diverse pangenome and 15 lateral gene transfer events.</title>
        <authorList>
            <person name="Petersen C."/>
            <person name="Sorensen T."/>
            <person name="Nielsen M.R."/>
            <person name="Sondergaard T.E."/>
            <person name="Sorensen J.L."/>
            <person name="Fitzpatrick D.A."/>
            <person name="Frisvad J.C."/>
            <person name="Nielsen K.L."/>
        </authorList>
    </citation>
    <scope>NUCLEOTIDE SEQUENCE</scope>
    <source>
        <strain evidence="21">IBT 30728</strain>
    </source>
</reference>
<reference evidence="21" key="1">
    <citation type="submission" date="2022-12" db="EMBL/GenBank/DDBJ databases">
        <authorList>
            <person name="Petersen C."/>
        </authorList>
    </citation>
    <scope>NUCLEOTIDE SEQUENCE</scope>
    <source>
        <strain evidence="21">IBT 30728</strain>
    </source>
</reference>
<dbReference type="SUPFAM" id="SSF57850">
    <property type="entry name" value="RING/U-box"/>
    <property type="match status" value="1"/>
</dbReference>
<feature type="compositionally biased region" description="Polar residues" evidence="18">
    <location>
        <begin position="300"/>
        <end position="309"/>
    </location>
</feature>
<evidence type="ECO:0000313" key="22">
    <source>
        <dbReference type="Proteomes" id="UP001148312"/>
    </source>
</evidence>
<feature type="domain" description="FYVE-type" evidence="20">
    <location>
        <begin position="336"/>
        <end position="453"/>
    </location>
</feature>
<dbReference type="InterPro" id="IPR000306">
    <property type="entry name" value="Znf_FYVE"/>
</dbReference>
<keyword evidence="12" id="KW-0833">Ubl conjugation pathway</keyword>
<feature type="compositionally biased region" description="Basic and acidic residues" evidence="18">
    <location>
        <begin position="483"/>
        <end position="511"/>
    </location>
</feature>
<feature type="region of interest" description="Disordered" evidence="18">
    <location>
        <begin position="53"/>
        <end position="109"/>
    </location>
</feature>
<dbReference type="PANTHER" id="PTHR46661">
    <property type="entry name" value="E3 UBIQUITIN-PROTEIN LIGASE ZNRF1-LIKE PROTEIN"/>
    <property type="match status" value="1"/>
</dbReference>
<dbReference type="PANTHER" id="PTHR46661:SF4">
    <property type="entry name" value="RING-TYPE DOMAIN-CONTAINING PROTEIN"/>
    <property type="match status" value="1"/>
</dbReference>
<evidence type="ECO:0000256" key="2">
    <source>
        <dbReference type="ARBA" id="ARBA00004170"/>
    </source>
</evidence>